<feature type="compositionally biased region" description="Polar residues" evidence="1">
    <location>
        <begin position="1"/>
        <end position="13"/>
    </location>
</feature>
<evidence type="ECO:0000256" key="1">
    <source>
        <dbReference type="SAM" id="MobiDB-lite"/>
    </source>
</evidence>
<evidence type="ECO:0008006" key="5">
    <source>
        <dbReference type="Google" id="ProtNLM"/>
    </source>
</evidence>
<accession>A0ABP9D2Y1</accession>
<feature type="transmembrane region" description="Helical" evidence="2">
    <location>
        <begin position="66"/>
        <end position="90"/>
    </location>
</feature>
<dbReference type="Proteomes" id="UP001500839">
    <property type="component" value="Unassembled WGS sequence"/>
</dbReference>
<keyword evidence="2" id="KW-1133">Transmembrane helix</keyword>
<feature type="transmembrane region" description="Helical" evidence="2">
    <location>
        <begin position="256"/>
        <end position="276"/>
    </location>
</feature>
<evidence type="ECO:0000256" key="2">
    <source>
        <dbReference type="SAM" id="Phobius"/>
    </source>
</evidence>
<feature type="transmembrane region" description="Helical" evidence="2">
    <location>
        <begin position="110"/>
        <end position="131"/>
    </location>
</feature>
<feature type="transmembrane region" description="Helical" evidence="2">
    <location>
        <begin position="220"/>
        <end position="240"/>
    </location>
</feature>
<evidence type="ECO:0000313" key="4">
    <source>
        <dbReference type="Proteomes" id="UP001500839"/>
    </source>
</evidence>
<dbReference type="EMBL" id="BAABKQ010000001">
    <property type="protein sequence ID" value="GAA4823142.1"/>
    <property type="molecule type" value="Genomic_DNA"/>
</dbReference>
<gene>
    <name evidence="3" type="ORF">GCM10023353_34760</name>
</gene>
<feature type="transmembrane region" description="Helical" evidence="2">
    <location>
        <begin position="138"/>
        <end position="163"/>
    </location>
</feature>
<name>A0ABP9D2Y1_9ACTN</name>
<proteinExistence type="predicted"/>
<keyword evidence="4" id="KW-1185">Reference proteome</keyword>
<evidence type="ECO:0000313" key="3">
    <source>
        <dbReference type="EMBL" id="GAA4823142.1"/>
    </source>
</evidence>
<comment type="caution">
    <text evidence="3">The sequence shown here is derived from an EMBL/GenBank/DDBJ whole genome shotgun (WGS) entry which is preliminary data.</text>
</comment>
<keyword evidence="2" id="KW-0472">Membrane</keyword>
<keyword evidence="2" id="KW-0812">Transmembrane</keyword>
<protein>
    <recommendedName>
        <fullName evidence="5">ABC transporter permease</fullName>
    </recommendedName>
</protein>
<sequence length="284" mass="30518">MNSGIESIGTRTAGTRPDGGTDTHGTGRKTMNAQEATIGRRDVATGVRNVALTRALAVTRMNSRQWMLFVMPWAIVLVVLWAHAAILAIIRSQGVEIPDEGFNGVGSTLFFFSLAMFASITTQHFPFAMGLGVTRRDFYLGTALTSLCTGVVNGVLVLIFAQIERATDGYSVHLEVLSVVYRVTDSAALVFFSMVLLTMAFAALGVFAGVIYLKWRANGMFTAALILAFAAAVAALLITWQRGWPAVGRFFVDTPIAVLLLAVPAVLGAVLFGVGYRMMRTVEA</sequence>
<feature type="region of interest" description="Disordered" evidence="1">
    <location>
        <begin position="1"/>
        <end position="35"/>
    </location>
</feature>
<feature type="transmembrane region" description="Helical" evidence="2">
    <location>
        <begin position="187"/>
        <end position="213"/>
    </location>
</feature>
<organism evidence="3 4">
    <name type="scientific">Tomitella cavernea</name>
    <dbReference type="NCBI Taxonomy" id="1387982"/>
    <lineage>
        <taxon>Bacteria</taxon>
        <taxon>Bacillati</taxon>
        <taxon>Actinomycetota</taxon>
        <taxon>Actinomycetes</taxon>
        <taxon>Mycobacteriales</taxon>
        <taxon>Tomitella</taxon>
    </lineage>
</organism>
<reference evidence="4" key="1">
    <citation type="journal article" date="2019" name="Int. J. Syst. Evol. Microbiol.">
        <title>The Global Catalogue of Microorganisms (GCM) 10K type strain sequencing project: providing services to taxonomists for standard genome sequencing and annotation.</title>
        <authorList>
            <consortium name="The Broad Institute Genomics Platform"/>
            <consortium name="The Broad Institute Genome Sequencing Center for Infectious Disease"/>
            <person name="Wu L."/>
            <person name="Ma J."/>
        </authorList>
    </citation>
    <scope>NUCLEOTIDE SEQUENCE [LARGE SCALE GENOMIC DNA]</scope>
    <source>
        <strain evidence="4">JCM 18542</strain>
    </source>
</reference>